<comment type="domain">
    <text evidence="6">The SBD domain (substrate-binding domain) mediates the interaction with substrate proteins. It is related to the TRAF family.</text>
</comment>
<evidence type="ECO:0000259" key="8">
    <source>
        <dbReference type="PROSITE" id="PS50089"/>
    </source>
</evidence>
<feature type="region of interest" description="Disordered" evidence="7">
    <location>
        <begin position="1"/>
        <end position="87"/>
    </location>
</feature>
<dbReference type="RefSeq" id="XP_052753686.1">
    <property type="nucleotide sequence ID" value="XM_052897726.1"/>
</dbReference>
<dbReference type="Pfam" id="PF03145">
    <property type="entry name" value="Sina_TRAF"/>
    <property type="match status" value="1"/>
</dbReference>
<dbReference type="Pfam" id="PF21362">
    <property type="entry name" value="Sina_RING"/>
    <property type="match status" value="1"/>
</dbReference>
<feature type="compositionally biased region" description="Low complexity" evidence="7">
    <location>
        <begin position="128"/>
        <end position="142"/>
    </location>
</feature>
<comment type="domain">
    <text evidence="6">The RING-type zinc finger domain is essential for ubiquitin ligase activity.</text>
</comment>
<dbReference type="PANTHER" id="PTHR45877">
    <property type="entry name" value="E3 UBIQUITIN-PROTEIN LIGASE SIAH2"/>
    <property type="match status" value="1"/>
</dbReference>
<keyword evidence="6" id="KW-0833">Ubl conjugation pathway</keyword>
<proteinExistence type="inferred from homology"/>
<protein>
    <recommendedName>
        <fullName evidence="6">E3 ubiquitin-protein ligase</fullName>
        <ecNumber evidence="6">2.3.2.27</ecNumber>
    </recommendedName>
</protein>
<feature type="region of interest" description="Disordered" evidence="7">
    <location>
        <begin position="127"/>
        <end position="153"/>
    </location>
</feature>
<organism evidence="9 10">
    <name type="scientific">Galleria mellonella</name>
    <name type="common">Greater wax moth</name>
    <dbReference type="NCBI Taxonomy" id="7137"/>
    <lineage>
        <taxon>Eukaryota</taxon>
        <taxon>Metazoa</taxon>
        <taxon>Ecdysozoa</taxon>
        <taxon>Arthropoda</taxon>
        <taxon>Hexapoda</taxon>
        <taxon>Insecta</taxon>
        <taxon>Pterygota</taxon>
        <taxon>Neoptera</taxon>
        <taxon>Endopterygota</taxon>
        <taxon>Lepidoptera</taxon>
        <taxon>Glossata</taxon>
        <taxon>Ditrysia</taxon>
        <taxon>Pyraloidea</taxon>
        <taxon>Pyralidae</taxon>
        <taxon>Galleriinae</taxon>
        <taxon>Galleria</taxon>
    </lineage>
</organism>
<comment type="function">
    <text evidence="6">E3 ubiquitin-protein ligase that mediates ubiquitination and subsequent proteasomal degradation of target proteins. E3 ubiquitin ligases accept ubiquitin from an E2 ubiquitin-conjugating enzyme in the form of a thioester and then directly transfers the ubiquitin to targeted substrates.</text>
</comment>
<comment type="similarity">
    <text evidence="1 6">Belongs to the SINA (Seven in absentia) family.</text>
</comment>
<evidence type="ECO:0000256" key="2">
    <source>
        <dbReference type="ARBA" id="ARBA00022723"/>
    </source>
</evidence>
<dbReference type="InterPro" id="IPR013083">
    <property type="entry name" value="Znf_RING/FYVE/PHD"/>
</dbReference>
<feature type="compositionally biased region" description="Polar residues" evidence="7">
    <location>
        <begin position="48"/>
        <end position="62"/>
    </location>
</feature>
<feature type="domain" description="RING-type" evidence="8">
    <location>
        <begin position="424"/>
        <end position="459"/>
    </location>
</feature>
<evidence type="ECO:0000256" key="7">
    <source>
        <dbReference type="SAM" id="MobiDB-lite"/>
    </source>
</evidence>
<dbReference type="Pfam" id="PF21361">
    <property type="entry name" value="Sina_ZnF"/>
    <property type="match status" value="1"/>
</dbReference>
<feature type="compositionally biased region" description="Basic and acidic residues" evidence="7">
    <location>
        <begin position="257"/>
        <end position="268"/>
    </location>
</feature>
<comment type="catalytic activity">
    <reaction evidence="6">
        <text>S-ubiquitinyl-[E2 ubiquitin-conjugating enzyme]-L-cysteine + [acceptor protein]-L-lysine = [E2 ubiquitin-conjugating enzyme]-L-cysteine + N(6)-ubiquitinyl-[acceptor protein]-L-lysine.</text>
        <dbReference type="EC" id="2.3.2.27"/>
    </reaction>
</comment>
<name>A0ABM3MQP0_GALME</name>
<dbReference type="Gene3D" id="3.30.40.10">
    <property type="entry name" value="Zinc/RING finger domain, C3HC4 (zinc finger)"/>
    <property type="match status" value="2"/>
</dbReference>
<keyword evidence="9" id="KW-1185">Reference proteome</keyword>
<keyword evidence="2 6" id="KW-0479">Metal-binding</keyword>
<reference evidence="10" key="1">
    <citation type="submission" date="2025-08" db="UniProtKB">
        <authorList>
            <consortium name="RefSeq"/>
        </authorList>
    </citation>
    <scope>IDENTIFICATION</scope>
    <source>
        <tissue evidence="10">Whole larvae</tissue>
    </source>
</reference>
<dbReference type="PROSITE" id="PS50089">
    <property type="entry name" value="ZF_RING_2"/>
    <property type="match status" value="1"/>
</dbReference>
<dbReference type="SUPFAM" id="SSF49599">
    <property type="entry name" value="TRAF domain-like"/>
    <property type="match status" value="1"/>
</dbReference>
<evidence type="ECO:0000313" key="9">
    <source>
        <dbReference type="Proteomes" id="UP001652740"/>
    </source>
</evidence>
<feature type="compositionally biased region" description="Low complexity" evidence="7">
    <location>
        <begin position="63"/>
        <end position="82"/>
    </location>
</feature>
<accession>A0ABM3MQP0</accession>
<dbReference type="Proteomes" id="UP001652740">
    <property type="component" value="Unplaced"/>
</dbReference>
<dbReference type="InterPro" id="IPR008974">
    <property type="entry name" value="TRAF-like"/>
</dbReference>
<keyword evidence="4 6" id="KW-0862">Zinc</keyword>
<sequence length="679" mass="75307">MDNRKEKIKNSLVIGEYPWSSDDEENDNGRSQGAEILHSINLMRRQPDSSSPQASIGDQPGTSGEQPQSSCPSESSLRLSQSTMRKSQSAEDRHMFWSLLNNPSKYSISRSRLFDVRFPVPVSRVTNGASASSDGSGAINSGTSGVTSPGHSVRPDRIAAGEIQRVLAFKRFTRNLNAINAMRANNRMNCPTMRSKYGVPSRNPMFNGIVKRIYPGQSSTRYESSGSNNEELQASTHLNRQVIGAVDGNLQGGGELSTDRRGRTRGNDEFPLNFCGRHQTSENGTDLSHRPEIEDGEMPSTSGTQSAVEDEGVTGRPDLQNMDVDLTLDVTDDSGCGPVLEEVVKLEEAEEEAAPDGQGGGAGADSSAAAHHEAQGPASSNPEDSAGASQQQPRGVKRKREGFQESEPLTVSEFNQRLLRLLECPVCMDWMEAPIAQCRRGHLICSRCRERLSFCPVCRTTFSSVRNRAMEGVADLLRYPCRHGCGREVRIRRRARHEASCAARKYACPASLCAARAPLPHADLAHHFQNKHRDMLKIGRKHEFSMKVNLEHHDSWLIMALHEYFHLRVDVDVRSWGVIIYVAYIGPQCKAKNFTYEITINGQYNSRKLVYARVTHSDLESSTLNVSRQDCFHLTLDQALNFLRFKSRHREQDRYLDFNVEITKCGSTDSGGDGTDGSE</sequence>
<dbReference type="EC" id="2.3.2.27" evidence="6"/>
<feature type="compositionally biased region" description="Polar residues" evidence="7">
    <location>
        <begin position="377"/>
        <end position="393"/>
    </location>
</feature>
<feature type="region of interest" description="Disordered" evidence="7">
    <location>
        <begin position="247"/>
        <end position="321"/>
    </location>
</feature>
<feature type="region of interest" description="Disordered" evidence="7">
    <location>
        <begin position="348"/>
        <end position="404"/>
    </location>
</feature>
<dbReference type="InterPro" id="IPR004162">
    <property type="entry name" value="SINA-like_animal"/>
</dbReference>
<dbReference type="Gene3D" id="2.60.210.10">
    <property type="entry name" value="Apoptosis, Tumor Necrosis Factor Receptor Associated Protein 2, Chain A"/>
    <property type="match status" value="1"/>
</dbReference>
<gene>
    <name evidence="10" type="primary">LOC113511680</name>
</gene>
<dbReference type="GeneID" id="113511680"/>
<dbReference type="InterPro" id="IPR018121">
    <property type="entry name" value="7-in-absentia-prot_TRAF-dom"/>
</dbReference>
<evidence type="ECO:0000256" key="1">
    <source>
        <dbReference type="ARBA" id="ARBA00009119"/>
    </source>
</evidence>
<evidence type="ECO:0000256" key="4">
    <source>
        <dbReference type="ARBA" id="ARBA00022833"/>
    </source>
</evidence>
<evidence type="ECO:0000256" key="5">
    <source>
        <dbReference type="PROSITE-ProRule" id="PRU00175"/>
    </source>
</evidence>
<dbReference type="PANTHER" id="PTHR45877:SF2">
    <property type="entry name" value="E3 UBIQUITIN-PROTEIN LIGASE SINA-RELATED"/>
    <property type="match status" value="1"/>
</dbReference>
<comment type="pathway">
    <text evidence="6">Protein modification; protein ubiquitination.</text>
</comment>
<dbReference type="InterPro" id="IPR001841">
    <property type="entry name" value="Znf_RING"/>
</dbReference>
<evidence type="ECO:0000256" key="6">
    <source>
        <dbReference type="RuleBase" id="RU201113"/>
    </source>
</evidence>
<evidence type="ECO:0000313" key="10">
    <source>
        <dbReference type="RefSeq" id="XP_052753686.1"/>
    </source>
</evidence>
<evidence type="ECO:0000256" key="3">
    <source>
        <dbReference type="ARBA" id="ARBA00022771"/>
    </source>
</evidence>
<dbReference type="SUPFAM" id="SSF57850">
    <property type="entry name" value="RING/U-box"/>
    <property type="match status" value="1"/>
</dbReference>
<dbReference type="InterPro" id="IPR049548">
    <property type="entry name" value="Sina-like_RING"/>
</dbReference>
<keyword evidence="3 5" id="KW-0863">Zinc-finger</keyword>